<name>A0A8D8ZAD9_9HEMI</name>
<reference evidence="1" key="1">
    <citation type="submission" date="2021-05" db="EMBL/GenBank/DDBJ databases">
        <authorList>
            <person name="Alioto T."/>
            <person name="Alioto T."/>
            <person name="Gomez Garrido J."/>
        </authorList>
    </citation>
    <scope>NUCLEOTIDE SEQUENCE</scope>
</reference>
<evidence type="ECO:0000313" key="1">
    <source>
        <dbReference type="EMBL" id="CAG6744023.1"/>
    </source>
</evidence>
<protein>
    <submittedName>
        <fullName evidence="1">Uncharacterized protein</fullName>
    </submittedName>
</protein>
<organism evidence="1">
    <name type="scientific">Cacopsylla melanoneura</name>
    <dbReference type="NCBI Taxonomy" id="428564"/>
    <lineage>
        <taxon>Eukaryota</taxon>
        <taxon>Metazoa</taxon>
        <taxon>Ecdysozoa</taxon>
        <taxon>Arthropoda</taxon>
        <taxon>Hexapoda</taxon>
        <taxon>Insecta</taxon>
        <taxon>Pterygota</taxon>
        <taxon>Neoptera</taxon>
        <taxon>Paraneoptera</taxon>
        <taxon>Hemiptera</taxon>
        <taxon>Sternorrhyncha</taxon>
        <taxon>Psylloidea</taxon>
        <taxon>Psyllidae</taxon>
        <taxon>Psyllinae</taxon>
        <taxon>Cacopsylla</taxon>
    </lineage>
</organism>
<accession>A0A8D8ZAD9</accession>
<dbReference type="AlphaFoldDB" id="A0A8D8ZAD9"/>
<dbReference type="EMBL" id="HBUF01458074">
    <property type="protein sequence ID" value="CAG6744023.1"/>
    <property type="molecule type" value="Transcribed_RNA"/>
</dbReference>
<proteinExistence type="predicted"/>
<sequence>MNVVAHYLFLTHAPCCEPVLAFNRIFLTHECCCSLSLSHSWLHVFVHHLLFLFRSETYLNTPKREVLWQLIFLLCGAMCLYTLSQEDGLSISIVRGNVASVLSTLSQEDGLC</sequence>